<reference evidence="3 4" key="1">
    <citation type="submission" date="2020-08" db="EMBL/GenBank/DDBJ databases">
        <title>Genomic Encyclopedia of Type Strains, Phase IV (KMG-IV): sequencing the most valuable type-strain genomes for metagenomic binning, comparative biology and taxonomic classification.</title>
        <authorList>
            <person name="Goeker M."/>
        </authorList>
    </citation>
    <scope>NUCLEOTIDE SEQUENCE [LARGE SCALE GENOMIC DNA]</scope>
    <source>
        <strain evidence="3 4">DSM 103725</strain>
    </source>
</reference>
<dbReference type="Pfam" id="PF07589">
    <property type="entry name" value="PEP-CTERM"/>
    <property type="match status" value="1"/>
</dbReference>
<name>A0A7X0H7D4_9BACT</name>
<keyword evidence="4" id="KW-1185">Reference proteome</keyword>
<organism evidence="3 4">
    <name type="scientific">Algisphaera agarilytica</name>
    <dbReference type="NCBI Taxonomy" id="1385975"/>
    <lineage>
        <taxon>Bacteria</taxon>
        <taxon>Pseudomonadati</taxon>
        <taxon>Planctomycetota</taxon>
        <taxon>Phycisphaerae</taxon>
        <taxon>Phycisphaerales</taxon>
        <taxon>Phycisphaeraceae</taxon>
        <taxon>Algisphaera</taxon>
    </lineage>
</organism>
<dbReference type="InterPro" id="IPR013424">
    <property type="entry name" value="Ice-binding_C"/>
</dbReference>
<evidence type="ECO:0000256" key="1">
    <source>
        <dbReference type="SAM" id="SignalP"/>
    </source>
</evidence>
<comment type="caution">
    <text evidence="3">The sequence shown here is derived from an EMBL/GenBank/DDBJ whole genome shotgun (WGS) entry which is preliminary data.</text>
</comment>
<keyword evidence="1" id="KW-0732">Signal</keyword>
<accession>A0A7X0H7D4</accession>
<evidence type="ECO:0000313" key="4">
    <source>
        <dbReference type="Proteomes" id="UP000541810"/>
    </source>
</evidence>
<sequence length="256" mass="27544">MNLRLSQRFSRPLTRTAALAGLALACGVSSANAAVTSIYSDPLDYEIRELIDPFAPPEPIRTQGWGDADVSVWNDGSTTYKTILQFDLASLAGKGDTVTNAELRMVRDVGWYPGVSVRVMGKTNNLSAALDPSAVPNTDPTTTGEYNAGDYTLITDTFATTTMGFDPVDTRFLQDVTAFVAARHAEYLLDPTKSVVLLRLEHIGMTGTDTRFYSGNNGPSLAPRINVETVPEPGSLLLMAGGALLIATRRRTQQPA</sequence>
<dbReference type="Proteomes" id="UP000541810">
    <property type="component" value="Unassembled WGS sequence"/>
</dbReference>
<proteinExistence type="predicted"/>
<protein>
    <recommendedName>
        <fullName evidence="2">Ice-binding protein C-terminal domain-containing protein</fullName>
    </recommendedName>
</protein>
<evidence type="ECO:0000313" key="3">
    <source>
        <dbReference type="EMBL" id="MBB6430647.1"/>
    </source>
</evidence>
<gene>
    <name evidence="3" type="ORF">HNQ40_002453</name>
</gene>
<feature type="domain" description="Ice-binding protein C-terminal" evidence="2">
    <location>
        <begin position="229"/>
        <end position="251"/>
    </location>
</feature>
<feature type="chain" id="PRO_5031098626" description="Ice-binding protein C-terminal domain-containing protein" evidence="1">
    <location>
        <begin position="34"/>
        <end position="256"/>
    </location>
</feature>
<feature type="signal peptide" evidence="1">
    <location>
        <begin position="1"/>
        <end position="33"/>
    </location>
</feature>
<dbReference type="RefSeq" id="WP_184678149.1">
    <property type="nucleotide sequence ID" value="NZ_JACHGY010000001.1"/>
</dbReference>
<evidence type="ECO:0000259" key="2">
    <source>
        <dbReference type="Pfam" id="PF07589"/>
    </source>
</evidence>
<dbReference type="NCBIfam" id="TIGR02595">
    <property type="entry name" value="PEP_CTERM"/>
    <property type="match status" value="1"/>
</dbReference>
<dbReference type="PROSITE" id="PS51257">
    <property type="entry name" value="PROKAR_LIPOPROTEIN"/>
    <property type="match status" value="1"/>
</dbReference>
<dbReference type="EMBL" id="JACHGY010000001">
    <property type="protein sequence ID" value="MBB6430647.1"/>
    <property type="molecule type" value="Genomic_DNA"/>
</dbReference>
<dbReference type="AlphaFoldDB" id="A0A7X0H7D4"/>